<dbReference type="GO" id="GO:0005829">
    <property type="term" value="C:cytosol"/>
    <property type="evidence" value="ECO:0007669"/>
    <property type="project" value="TreeGrafter"/>
</dbReference>
<sequence length="328" mass="37165">MEDVQKFIPNIFSSLRIDGLVHGTLEQGQVANMFDYILKVLQPRPLMPSQFIGGRCVLLPTGSKFVSAYPVSIPPSTTIFKSAIPGIYLFLRTREQLGYLVFSDVHPILSQMAFQLTIQSERDPIYLEDRILEFLESLREIIKEMTAEKLEKHKNLLEEGTKFYDKFIMPSSAEGSTISVHLQSQKPPPTLEKEVNFTVDQLYPTLVYLDLINKEQESEEDFKSRVNDKSIQTEAGLTAFLKDSIKLSQADIDLVVLKLNQDPSGLSRRDHTKLPKNCTAIQDLVATTVQRLPALFSRLALQMLMCTRSPTPNNLFISDEIQQIATLK</sequence>
<evidence type="ECO:0000256" key="1">
    <source>
        <dbReference type="ARBA" id="ARBA00022723"/>
    </source>
</evidence>
<evidence type="ECO:0000259" key="2">
    <source>
        <dbReference type="Pfam" id="PF22456"/>
    </source>
</evidence>
<dbReference type="Gene3D" id="3.30.830.10">
    <property type="entry name" value="Metalloenzyme, LuxS/M16 peptidase-like"/>
    <property type="match status" value="2"/>
</dbReference>
<dbReference type="SUPFAM" id="SSF63411">
    <property type="entry name" value="LuxS/MPP-like metallohydrolase"/>
    <property type="match status" value="1"/>
</dbReference>
<dbReference type="Pfam" id="PF22456">
    <property type="entry name" value="PqqF-like_C_4"/>
    <property type="match status" value="1"/>
</dbReference>
<evidence type="ECO:0000313" key="4">
    <source>
        <dbReference type="Proteomes" id="UP000054107"/>
    </source>
</evidence>
<dbReference type="AlphaFoldDB" id="A0A0B7NHZ5"/>
<keyword evidence="4" id="KW-1185">Reference proteome</keyword>
<accession>A0A0B7NHZ5</accession>
<reference evidence="3 4" key="1">
    <citation type="submission" date="2014-09" db="EMBL/GenBank/DDBJ databases">
        <authorList>
            <person name="Ellenberger Sabrina"/>
        </authorList>
    </citation>
    <scope>NUCLEOTIDE SEQUENCE [LARGE SCALE GENOMIC DNA]</scope>
    <source>
        <strain evidence="3 4">CBS 412.66</strain>
    </source>
</reference>
<dbReference type="GO" id="GO:0004222">
    <property type="term" value="F:metalloendopeptidase activity"/>
    <property type="evidence" value="ECO:0007669"/>
    <property type="project" value="TreeGrafter"/>
</dbReference>
<protein>
    <recommendedName>
        <fullName evidence="2">Coenzyme PQQ synthesis protein F-like C-terminal lobe domain-containing protein</fullName>
    </recommendedName>
</protein>
<name>A0A0B7NHZ5_9FUNG</name>
<dbReference type="InterPro" id="IPR054734">
    <property type="entry name" value="PqqF-like_C_4"/>
</dbReference>
<dbReference type="EMBL" id="LN733509">
    <property type="protein sequence ID" value="CEP17032.1"/>
    <property type="molecule type" value="Genomic_DNA"/>
</dbReference>
<dbReference type="GO" id="GO:0051603">
    <property type="term" value="P:proteolysis involved in protein catabolic process"/>
    <property type="evidence" value="ECO:0007669"/>
    <property type="project" value="TreeGrafter"/>
</dbReference>
<dbReference type="GO" id="GO:0043171">
    <property type="term" value="P:peptide catabolic process"/>
    <property type="evidence" value="ECO:0007669"/>
    <property type="project" value="TreeGrafter"/>
</dbReference>
<gene>
    <name evidence="3" type="primary">PARPA_11320.1 scaffold 43467</name>
</gene>
<dbReference type="STRING" id="35722.A0A0B7NHZ5"/>
<proteinExistence type="predicted"/>
<dbReference type="InterPro" id="IPR011249">
    <property type="entry name" value="Metalloenz_LuxS/M16"/>
</dbReference>
<feature type="domain" description="Coenzyme PQQ synthesis protein F-like C-terminal lobe" evidence="2">
    <location>
        <begin position="88"/>
        <end position="157"/>
    </location>
</feature>
<keyword evidence="1" id="KW-0479">Metal-binding</keyword>
<dbReference type="OrthoDB" id="952271at2759"/>
<dbReference type="GO" id="GO:0005739">
    <property type="term" value="C:mitochondrion"/>
    <property type="evidence" value="ECO:0007669"/>
    <property type="project" value="TreeGrafter"/>
</dbReference>
<dbReference type="PANTHER" id="PTHR43690:SF18">
    <property type="entry name" value="INSULIN-DEGRADING ENZYME-RELATED"/>
    <property type="match status" value="1"/>
</dbReference>
<dbReference type="PANTHER" id="PTHR43690">
    <property type="entry name" value="NARDILYSIN"/>
    <property type="match status" value="1"/>
</dbReference>
<organism evidence="3 4">
    <name type="scientific">Parasitella parasitica</name>
    <dbReference type="NCBI Taxonomy" id="35722"/>
    <lineage>
        <taxon>Eukaryota</taxon>
        <taxon>Fungi</taxon>
        <taxon>Fungi incertae sedis</taxon>
        <taxon>Mucoromycota</taxon>
        <taxon>Mucoromycotina</taxon>
        <taxon>Mucoromycetes</taxon>
        <taxon>Mucorales</taxon>
        <taxon>Mucorineae</taxon>
        <taxon>Mucoraceae</taxon>
        <taxon>Parasitella</taxon>
    </lineage>
</organism>
<evidence type="ECO:0000313" key="3">
    <source>
        <dbReference type="EMBL" id="CEP17032.1"/>
    </source>
</evidence>
<dbReference type="Proteomes" id="UP000054107">
    <property type="component" value="Unassembled WGS sequence"/>
</dbReference>
<dbReference type="GO" id="GO:0046872">
    <property type="term" value="F:metal ion binding"/>
    <property type="evidence" value="ECO:0007669"/>
    <property type="project" value="UniProtKB-KW"/>
</dbReference>
<dbReference type="InterPro" id="IPR050626">
    <property type="entry name" value="Peptidase_M16"/>
</dbReference>